<dbReference type="KEGG" id="sfd:USDA257_c47160"/>
<organism evidence="1 2">
    <name type="scientific">Sinorhizobium fredii (strain USDA 257)</name>
    <dbReference type="NCBI Taxonomy" id="1185652"/>
    <lineage>
        <taxon>Bacteria</taxon>
        <taxon>Pseudomonadati</taxon>
        <taxon>Pseudomonadota</taxon>
        <taxon>Alphaproteobacteria</taxon>
        <taxon>Hyphomicrobiales</taxon>
        <taxon>Rhizobiaceae</taxon>
        <taxon>Sinorhizobium/Ensifer group</taxon>
        <taxon>Sinorhizobium</taxon>
    </lineage>
</organism>
<dbReference type="PATRIC" id="fig|1185652.3.peg.4886"/>
<dbReference type="AlphaFoldDB" id="I3XBJ6"/>
<dbReference type="EMBL" id="CP003563">
    <property type="protein sequence ID" value="AFL53252.1"/>
    <property type="molecule type" value="Genomic_DNA"/>
</dbReference>
<evidence type="ECO:0000313" key="1">
    <source>
        <dbReference type="EMBL" id="AFL53252.1"/>
    </source>
</evidence>
<name>I3XBJ6_SINF2</name>
<evidence type="ECO:0000313" key="2">
    <source>
        <dbReference type="Proteomes" id="UP000006180"/>
    </source>
</evidence>
<sequence length="44" mass="4841">MPLKRKTARAGFRAGGFSCPIWAIRNDLSKARSRLRASAPTARP</sequence>
<protein>
    <submittedName>
        <fullName evidence="1">Uncharacterized protein</fullName>
    </submittedName>
</protein>
<dbReference type="Proteomes" id="UP000006180">
    <property type="component" value="Chromosome"/>
</dbReference>
<proteinExistence type="predicted"/>
<accession>I3XBJ6</accession>
<gene>
    <name evidence="1" type="ORF">USDA257_c47160</name>
</gene>
<dbReference type="HOGENOM" id="CLU_3222111_0_0_5"/>
<reference evidence="1 2" key="1">
    <citation type="journal article" date="2012" name="J. Bacteriol.">
        <title>Complete genome sequence of the broad-host-range strain Sinorhizobium fredii USDA257.</title>
        <authorList>
            <person name="Schuldes J."/>
            <person name="Rodriguez Orbegoso M."/>
            <person name="Schmeisser C."/>
            <person name="Krishnan H.B."/>
            <person name="Daniel R."/>
            <person name="Streit W.R."/>
        </authorList>
    </citation>
    <scope>NUCLEOTIDE SEQUENCE [LARGE SCALE GENOMIC DNA]</scope>
    <source>
        <strain evidence="1 2">USDA 257</strain>
    </source>
</reference>